<feature type="region of interest" description="Disordered" evidence="1">
    <location>
        <begin position="237"/>
        <end position="265"/>
    </location>
</feature>
<dbReference type="PROSITE" id="PS50184">
    <property type="entry name" value="VWFC_2"/>
    <property type="match status" value="2"/>
</dbReference>
<evidence type="ECO:0000256" key="1">
    <source>
        <dbReference type="SAM" id="MobiDB-lite"/>
    </source>
</evidence>
<dbReference type="InterPro" id="IPR052278">
    <property type="entry name" value="Chordin-like_regulators"/>
</dbReference>
<organism evidence="3 4">
    <name type="scientific">Meganyctiphanes norvegica</name>
    <name type="common">Northern krill</name>
    <name type="synonym">Thysanopoda norvegica</name>
    <dbReference type="NCBI Taxonomy" id="48144"/>
    <lineage>
        <taxon>Eukaryota</taxon>
        <taxon>Metazoa</taxon>
        <taxon>Ecdysozoa</taxon>
        <taxon>Arthropoda</taxon>
        <taxon>Crustacea</taxon>
        <taxon>Multicrustacea</taxon>
        <taxon>Malacostraca</taxon>
        <taxon>Eumalacostraca</taxon>
        <taxon>Eucarida</taxon>
        <taxon>Euphausiacea</taxon>
        <taxon>Euphausiidae</taxon>
        <taxon>Meganyctiphanes</taxon>
    </lineage>
</organism>
<protein>
    <recommendedName>
        <fullName evidence="2">VWFC domain-containing protein</fullName>
    </recommendedName>
</protein>
<dbReference type="Gene3D" id="6.20.200.20">
    <property type="match status" value="3"/>
</dbReference>
<evidence type="ECO:0000313" key="4">
    <source>
        <dbReference type="Proteomes" id="UP001497623"/>
    </source>
</evidence>
<dbReference type="GO" id="GO:0030514">
    <property type="term" value="P:negative regulation of BMP signaling pathway"/>
    <property type="evidence" value="ECO:0007669"/>
    <property type="project" value="TreeGrafter"/>
</dbReference>
<dbReference type="GO" id="GO:0009953">
    <property type="term" value="P:dorsal/ventral pattern formation"/>
    <property type="evidence" value="ECO:0007669"/>
    <property type="project" value="TreeGrafter"/>
</dbReference>
<dbReference type="PANTHER" id="PTHR46526">
    <property type="entry name" value="CHORDIN"/>
    <property type="match status" value="1"/>
</dbReference>
<feature type="domain" description="VWFC" evidence="2">
    <location>
        <begin position="1"/>
        <end position="54"/>
    </location>
</feature>
<gene>
    <name evidence="3" type="ORF">MNOR_LOCUS17809</name>
</gene>
<dbReference type="PROSITE" id="PS01208">
    <property type="entry name" value="VWFC_1"/>
    <property type="match status" value="2"/>
</dbReference>
<reference evidence="3 4" key="1">
    <citation type="submission" date="2024-05" db="EMBL/GenBank/DDBJ databases">
        <authorList>
            <person name="Wallberg A."/>
        </authorList>
    </citation>
    <scope>NUCLEOTIDE SEQUENCE [LARGE SCALE GENOMIC DNA]</scope>
</reference>
<dbReference type="GO" id="GO:0036122">
    <property type="term" value="F:BMP binding"/>
    <property type="evidence" value="ECO:0007669"/>
    <property type="project" value="TreeGrafter"/>
</dbReference>
<feature type="domain" description="VWFC" evidence="2">
    <location>
        <begin position="65"/>
        <end position="137"/>
    </location>
</feature>
<dbReference type="GO" id="GO:0005615">
    <property type="term" value="C:extracellular space"/>
    <property type="evidence" value="ECO:0007669"/>
    <property type="project" value="TreeGrafter"/>
</dbReference>
<name>A0AAV2R1G0_MEGNR</name>
<sequence length="265" mass="30451">KRVFKEGSSWNSPHNSCQRCMCKRGKIQCQDVLCPPVTCINPVTVRGECCHICIDTTPPSVESTPECKFNNQSHKLGTLWHPFLPPVGFDKCTTCTCKMGESNQPDTDCWRETCPPLDCDEREYIPPEEDQCCHTCPPKPTQNPNHPNDEFSWEEARRQILESGGCERMKVLYNNGDEYHPRIKTYGTQTCITCKCQNGKLGCDRIKCPELTCSVRIQMGCCEQCAGTRLKPTYEWMQPKRKKPKQIHKSEKRNYKKPYKKKSSC</sequence>
<dbReference type="Pfam" id="PF00093">
    <property type="entry name" value="VWC"/>
    <property type="match status" value="3"/>
</dbReference>
<dbReference type="Proteomes" id="UP001497623">
    <property type="component" value="Unassembled WGS sequence"/>
</dbReference>
<dbReference type="AlphaFoldDB" id="A0AAV2R1G0"/>
<feature type="non-terminal residue" evidence="3">
    <location>
        <position position="1"/>
    </location>
</feature>
<evidence type="ECO:0000313" key="3">
    <source>
        <dbReference type="EMBL" id="CAL4104586.1"/>
    </source>
</evidence>
<dbReference type="SUPFAM" id="SSF57603">
    <property type="entry name" value="FnI-like domain"/>
    <property type="match status" value="3"/>
</dbReference>
<feature type="compositionally biased region" description="Basic residues" evidence="1">
    <location>
        <begin position="254"/>
        <end position="265"/>
    </location>
</feature>
<dbReference type="SMART" id="SM00214">
    <property type="entry name" value="VWC"/>
    <property type="match status" value="3"/>
</dbReference>
<dbReference type="InterPro" id="IPR001007">
    <property type="entry name" value="VWF_dom"/>
</dbReference>
<keyword evidence="4" id="KW-1185">Reference proteome</keyword>
<dbReference type="PANTHER" id="PTHR46526:SF1">
    <property type="entry name" value="CHORDIN"/>
    <property type="match status" value="1"/>
</dbReference>
<proteinExistence type="predicted"/>
<evidence type="ECO:0000259" key="2">
    <source>
        <dbReference type="PROSITE" id="PS50184"/>
    </source>
</evidence>
<dbReference type="EMBL" id="CAXKWB010012427">
    <property type="protein sequence ID" value="CAL4104586.1"/>
    <property type="molecule type" value="Genomic_DNA"/>
</dbReference>
<accession>A0AAV2R1G0</accession>
<comment type="caution">
    <text evidence="3">The sequence shown here is derived from an EMBL/GenBank/DDBJ whole genome shotgun (WGS) entry which is preliminary data.</text>
</comment>